<dbReference type="InterPro" id="IPR050951">
    <property type="entry name" value="Retrovirus_Pol_polyprotein"/>
</dbReference>
<comment type="caution">
    <text evidence="1">The sequence shown here is derived from an EMBL/GenBank/DDBJ whole genome shotgun (WGS) entry which is preliminary data.</text>
</comment>
<keyword evidence="2" id="KW-1185">Reference proteome</keyword>
<gene>
    <name evidence="1" type="ORF">PR048_003006</name>
</gene>
<accession>A0ABQ9ILV9</accession>
<sequence>MAEAFIVRMDEGVKPDNLPVNQDYKKILAVPRQPLRLLSKHEVVQKGNDFRKEKFILVLFSVQFQARASKAVWWLGLDAQIEAVIVVYFTCIEIRSQAKKPFITEGIPDYPWQKIGMDLLKCRGKWFLVMVDYFSKYFELIEIPA</sequence>
<dbReference type="PANTHER" id="PTHR37984:SF5">
    <property type="entry name" value="PROTEIN NYNRIN-LIKE"/>
    <property type="match status" value="1"/>
</dbReference>
<name>A0ABQ9ILV9_9NEOP</name>
<proteinExistence type="predicted"/>
<reference evidence="1 2" key="1">
    <citation type="submission" date="2023-02" db="EMBL/GenBank/DDBJ databases">
        <title>LHISI_Scaffold_Assembly.</title>
        <authorList>
            <person name="Stuart O.P."/>
            <person name="Cleave R."/>
            <person name="Magrath M.J.L."/>
            <person name="Mikheyev A.S."/>
        </authorList>
    </citation>
    <scope>NUCLEOTIDE SEQUENCE [LARGE SCALE GENOMIC DNA]</scope>
    <source>
        <strain evidence="1">Daus_M_001</strain>
        <tissue evidence="1">Leg muscle</tissue>
    </source>
</reference>
<dbReference type="Proteomes" id="UP001159363">
    <property type="component" value="Chromosome 1"/>
</dbReference>
<dbReference type="EMBL" id="JARBHB010000001">
    <property type="protein sequence ID" value="KAJ8897657.1"/>
    <property type="molecule type" value="Genomic_DNA"/>
</dbReference>
<evidence type="ECO:0000313" key="2">
    <source>
        <dbReference type="Proteomes" id="UP001159363"/>
    </source>
</evidence>
<organism evidence="1 2">
    <name type="scientific">Dryococelus australis</name>
    <dbReference type="NCBI Taxonomy" id="614101"/>
    <lineage>
        <taxon>Eukaryota</taxon>
        <taxon>Metazoa</taxon>
        <taxon>Ecdysozoa</taxon>
        <taxon>Arthropoda</taxon>
        <taxon>Hexapoda</taxon>
        <taxon>Insecta</taxon>
        <taxon>Pterygota</taxon>
        <taxon>Neoptera</taxon>
        <taxon>Polyneoptera</taxon>
        <taxon>Phasmatodea</taxon>
        <taxon>Verophasmatodea</taxon>
        <taxon>Anareolatae</taxon>
        <taxon>Phasmatidae</taxon>
        <taxon>Eurycanthinae</taxon>
        <taxon>Dryococelus</taxon>
    </lineage>
</organism>
<evidence type="ECO:0000313" key="1">
    <source>
        <dbReference type="EMBL" id="KAJ8897657.1"/>
    </source>
</evidence>
<dbReference type="PANTHER" id="PTHR37984">
    <property type="entry name" value="PROTEIN CBG26694"/>
    <property type="match status" value="1"/>
</dbReference>
<protein>
    <submittedName>
        <fullName evidence="1">Uncharacterized protein</fullName>
    </submittedName>
</protein>